<accession>A0A0W0WIT7</accession>
<proteinExistence type="predicted"/>
<feature type="signal peptide" evidence="1">
    <location>
        <begin position="1"/>
        <end position="21"/>
    </location>
</feature>
<dbReference type="PATRIC" id="fig|45070.6.peg.3318"/>
<keyword evidence="1" id="KW-0732">Signal</keyword>
<dbReference type="Proteomes" id="UP000054725">
    <property type="component" value="Unassembled WGS sequence"/>
</dbReference>
<protein>
    <submittedName>
        <fullName evidence="2">Uncharacterized protein</fullName>
    </submittedName>
</protein>
<name>A0A0W0WIT7_9GAMM</name>
<organism evidence="2 3">
    <name type="scientific">Legionella nautarum</name>
    <dbReference type="NCBI Taxonomy" id="45070"/>
    <lineage>
        <taxon>Bacteria</taxon>
        <taxon>Pseudomonadati</taxon>
        <taxon>Pseudomonadota</taxon>
        <taxon>Gammaproteobacteria</taxon>
        <taxon>Legionellales</taxon>
        <taxon>Legionellaceae</taxon>
        <taxon>Legionella</taxon>
    </lineage>
</organism>
<evidence type="ECO:0000313" key="3">
    <source>
        <dbReference type="Proteomes" id="UP000054725"/>
    </source>
</evidence>
<evidence type="ECO:0000256" key="1">
    <source>
        <dbReference type="SAM" id="SignalP"/>
    </source>
</evidence>
<dbReference type="EMBL" id="LNYO01000027">
    <property type="protein sequence ID" value="KTD32232.1"/>
    <property type="molecule type" value="Genomic_DNA"/>
</dbReference>
<dbReference type="STRING" id="45070.Lnau_3143"/>
<gene>
    <name evidence="2" type="ORF">Lnau_3143</name>
</gene>
<sequence length="66" mass="7091">MMTSLCRIVILTGLLSGVCINSSFSHSKATINPVGSSVQAPKANKLIKIIAFDTMRFSFSKKTKAT</sequence>
<reference evidence="2 3" key="1">
    <citation type="submission" date="2015-11" db="EMBL/GenBank/DDBJ databases">
        <title>Genomic analysis of 38 Legionella species identifies large and diverse effector repertoires.</title>
        <authorList>
            <person name="Burstein D."/>
            <person name="Amaro F."/>
            <person name="Zusman T."/>
            <person name="Lifshitz Z."/>
            <person name="Cohen O."/>
            <person name="Gilbert J.A."/>
            <person name="Pupko T."/>
            <person name="Shuman H.A."/>
            <person name="Segal G."/>
        </authorList>
    </citation>
    <scope>NUCLEOTIDE SEQUENCE [LARGE SCALE GENOMIC DNA]</scope>
    <source>
        <strain evidence="2 3">ATCC 49506</strain>
    </source>
</reference>
<feature type="chain" id="PRO_5006915489" evidence="1">
    <location>
        <begin position="22"/>
        <end position="66"/>
    </location>
</feature>
<evidence type="ECO:0000313" key="2">
    <source>
        <dbReference type="EMBL" id="KTD32232.1"/>
    </source>
</evidence>
<comment type="caution">
    <text evidence="2">The sequence shown here is derived from an EMBL/GenBank/DDBJ whole genome shotgun (WGS) entry which is preliminary data.</text>
</comment>
<keyword evidence="3" id="KW-1185">Reference proteome</keyword>
<dbReference type="AlphaFoldDB" id="A0A0W0WIT7"/>